<sequence length="397" mass="41871">MMSSRCSALGAALQAPAGPKRCLFGAPPPADTQRLLREDQDAVKSRMARRWGWDLDKEGPAASSTWQWEAVRPARRHPYAVATPRTVTPAAAVTPVPAMLSPLAATPTSLNTSSTSSSSGTSTLPGSPASPAASPPTLRPPTSWASDSEDSCCGDSDSDSSTTCGTSPRPVPVQTRITGEDPIHYRNQPSQCFPRVSGARKSQLDSPAVFIIERERLVMPAWSWREDPLPLSRRPQSARASQAQPDPTFTVTCSLKKPLKLLKGLWAEGKGLPGAGGENAGRARGVVGAGAGLGVGTEPGVEGGAGPARRVATPLPSTARLPGRAAPRPCVYPGTNMDFALFRPSQDFWREVRADGRRDSGSAPAATLLSAWRPGTGPFVKPLTFREQHADFAAKLS</sequence>
<dbReference type="Gene3D" id="4.10.365.10">
    <property type="entry name" value="p27"/>
    <property type="match status" value="1"/>
</dbReference>
<dbReference type="AlphaFoldDB" id="A0AAV7XZR9"/>
<accession>A0AAV7XZR9</accession>
<dbReference type="EMBL" id="JAPTSV010000003">
    <property type="protein sequence ID" value="KAJ1529485.1"/>
    <property type="molecule type" value="Genomic_DNA"/>
</dbReference>
<organism evidence="2 3">
    <name type="scientific">Megalurothrips usitatus</name>
    <name type="common">bean blossom thrips</name>
    <dbReference type="NCBI Taxonomy" id="439358"/>
    <lineage>
        <taxon>Eukaryota</taxon>
        <taxon>Metazoa</taxon>
        <taxon>Ecdysozoa</taxon>
        <taxon>Arthropoda</taxon>
        <taxon>Hexapoda</taxon>
        <taxon>Insecta</taxon>
        <taxon>Pterygota</taxon>
        <taxon>Neoptera</taxon>
        <taxon>Paraneoptera</taxon>
        <taxon>Thysanoptera</taxon>
        <taxon>Terebrantia</taxon>
        <taxon>Thripoidea</taxon>
        <taxon>Thripidae</taxon>
        <taxon>Megalurothrips</taxon>
    </lineage>
</organism>
<proteinExistence type="predicted"/>
<evidence type="ECO:0008006" key="4">
    <source>
        <dbReference type="Google" id="ProtNLM"/>
    </source>
</evidence>
<feature type="region of interest" description="Disordered" evidence="1">
    <location>
        <begin position="298"/>
        <end position="322"/>
    </location>
</feature>
<comment type="caution">
    <text evidence="2">The sequence shown here is derived from an EMBL/GenBank/DDBJ whole genome shotgun (WGS) entry which is preliminary data.</text>
</comment>
<evidence type="ECO:0000313" key="3">
    <source>
        <dbReference type="Proteomes" id="UP001075354"/>
    </source>
</evidence>
<keyword evidence="3" id="KW-1185">Reference proteome</keyword>
<feature type="compositionally biased region" description="Acidic residues" evidence="1">
    <location>
        <begin position="147"/>
        <end position="158"/>
    </location>
</feature>
<dbReference type="InterPro" id="IPR044898">
    <property type="entry name" value="CDI_dom_sf"/>
</dbReference>
<dbReference type="Proteomes" id="UP001075354">
    <property type="component" value="Chromosome 3"/>
</dbReference>
<gene>
    <name evidence="2" type="ORF">ONE63_006259</name>
</gene>
<evidence type="ECO:0000313" key="2">
    <source>
        <dbReference type="EMBL" id="KAJ1529485.1"/>
    </source>
</evidence>
<evidence type="ECO:0000256" key="1">
    <source>
        <dbReference type="SAM" id="MobiDB-lite"/>
    </source>
</evidence>
<reference evidence="2" key="1">
    <citation type="submission" date="2022-12" db="EMBL/GenBank/DDBJ databases">
        <title>Chromosome-level genome assembly of the bean flower thrips Megalurothrips usitatus.</title>
        <authorList>
            <person name="Ma L."/>
            <person name="Liu Q."/>
            <person name="Li H."/>
            <person name="Cai W."/>
        </authorList>
    </citation>
    <scope>NUCLEOTIDE SEQUENCE</scope>
    <source>
        <strain evidence="2">Cailab_2022a</strain>
    </source>
</reference>
<name>A0AAV7XZR9_9NEOP</name>
<protein>
    <recommendedName>
        <fullName evidence="4">Cyclin-dependent kinase inhibitor domain-containing protein</fullName>
    </recommendedName>
</protein>
<feature type="compositionally biased region" description="Low complexity" evidence="1">
    <location>
        <begin position="104"/>
        <end position="132"/>
    </location>
</feature>
<feature type="region of interest" description="Disordered" evidence="1">
    <location>
        <begin position="104"/>
        <end position="199"/>
    </location>
</feature>